<evidence type="ECO:0000259" key="6">
    <source>
        <dbReference type="Pfam" id="PF08281"/>
    </source>
</evidence>
<reference evidence="7 9" key="1">
    <citation type="submission" date="2015-05" db="EMBL/GenBank/DDBJ databases">
        <title>Whole genome sequence and identification of bacterial endophytes from Costus igneus.</title>
        <authorList>
            <person name="Lee Y.P."/>
            <person name="Gan H.M."/>
            <person name="Eng W."/>
            <person name="Wheatley M.S."/>
            <person name="Caraballo A."/>
            <person name="Polter S."/>
            <person name="Savka M.A."/>
            <person name="Hudson A.O."/>
        </authorList>
    </citation>
    <scope>NUCLEOTIDE SEQUENCE [LARGE SCALE GENOMIC DNA]</scope>
    <source>
        <strain evidence="7 9">RIT379</strain>
    </source>
</reference>
<accession>A0A0J1ID35</accession>
<dbReference type="InterPro" id="IPR013249">
    <property type="entry name" value="RNA_pol_sigma70_r4_t2"/>
</dbReference>
<dbReference type="EMBL" id="NPBQ01000070">
    <property type="protein sequence ID" value="PAD83148.1"/>
    <property type="molecule type" value="Genomic_DNA"/>
</dbReference>
<evidence type="ECO:0000313" key="8">
    <source>
        <dbReference type="EMBL" id="PAD83148.1"/>
    </source>
</evidence>
<dbReference type="EMBL" id="LDPH01000023">
    <property type="protein sequence ID" value="KLV23856.1"/>
    <property type="molecule type" value="Genomic_DNA"/>
</dbReference>
<dbReference type="InterPro" id="IPR007627">
    <property type="entry name" value="RNA_pol_sigma70_r2"/>
</dbReference>
<evidence type="ECO:0000313" key="7">
    <source>
        <dbReference type="EMBL" id="KLV23856.1"/>
    </source>
</evidence>
<dbReference type="SUPFAM" id="SSF88946">
    <property type="entry name" value="Sigma2 domain of RNA polymerase sigma factors"/>
    <property type="match status" value="1"/>
</dbReference>
<dbReference type="NCBIfam" id="TIGR02937">
    <property type="entry name" value="sigma70-ECF"/>
    <property type="match status" value="1"/>
</dbReference>
<keyword evidence="3" id="KW-0731">Sigma factor</keyword>
<keyword evidence="2" id="KW-0805">Transcription regulation</keyword>
<gene>
    <name evidence="7" type="ORF">ABW02_18610</name>
    <name evidence="8" type="ORF">CHH57_11425</name>
</gene>
<dbReference type="InterPro" id="IPR036388">
    <property type="entry name" value="WH-like_DNA-bd_sf"/>
</dbReference>
<evidence type="ECO:0000256" key="1">
    <source>
        <dbReference type="ARBA" id="ARBA00010641"/>
    </source>
</evidence>
<evidence type="ECO:0000256" key="3">
    <source>
        <dbReference type="ARBA" id="ARBA00023082"/>
    </source>
</evidence>
<dbReference type="Gene3D" id="1.10.10.10">
    <property type="entry name" value="Winged helix-like DNA-binding domain superfamily/Winged helix DNA-binding domain"/>
    <property type="match status" value="1"/>
</dbReference>
<dbReference type="InterPro" id="IPR039425">
    <property type="entry name" value="RNA_pol_sigma-70-like"/>
</dbReference>
<dbReference type="CDD" id="cd06171">
    <property type="entry name" value="Sigma70_r4"/>
    <property type="match status" value="1"/>
</dbReference>
<dbReference type="GeneID" id="56351166"/>
<dbReference type="PANTHER" id="PTHR43133:SF60">
    <property type="entry name" value="RNA POLYMERASE SIGMA FACTOR SIGV"/>
    <property type="match status" value="1"/>
</dbReference>
<dbReference type="InterPro" id="IPR013324">
    <property type="entry name" value="RNA_pol_sigma_r3/r4-like"/>
</dbReference>
<evidence type="ECO:0000256" key="2">
    <source>
        <dbReference type="ARBA" id="ARBA00023015"/>
    </source>
</evidence>
<sequence>MLNKNKKETELITFIMDHKESFYRFAYSYVRNQEDALDIVQDSIHKALRKQHQLKDTAMMKSWFYRIVATTSLDFLRKKKRWYVADDDSLEVLASSSVDTYKNLDLEQAMNQLPPSYKTIVILRFFEDLKLEEIASVLDENINTVKTKLYKALKILRIEMK</sequence>
<dbReference type="InterPro" id="IPR013325">
    <property type="entry name" value="RNA_pol_sigma_r2"/>
</dbReference>
<dbReference type="Pfam" id="PF04542">
    <property type="entry name" value="Sigma70_r2"/>
    <property type="match status" value="1"/>
</dbReference>
<comment type="similarity">
    <text evidence="1">Belongs to the sigma-70 factor family. ECF subfamily.</text>
</comment>
<proteinExistence type="inferred from homology"/>
<dbReference type="SUPFAM" id="SSF88659">
    <property type="entry name" value="Sigma3 and sigma4 domains of RNA polymerase sigma factors"/>
    <property type="match status" value="1"/>
</dbReference>
<dbReference type="GO" id="GO:0016987">
    <property type="term" value="F:sigma factor activity"/>
    <property type="evidence" value="ECO:0007669"/>
    <property type="project" value="UniProtKB-KW"/>
</dbReference>
<reference evidence="8 10" key="2">
    <citation type="submission" date="2017-07" db="EMBL/GenBank/DDBJ databases">
        <title>Isolation and whole genome analysis of endospore-forming bacteria from heroin.</title>
        <authorList>
            <person name="Kalinowski J."/>
            <person name="Ahrens B."/>
            <person name="Al-Dilaimi A."/>
            <person name="Winkler A."/>
            <person name="Wibberg D."/>
            <person name="Schleenbecker U."/>
            <person name="Ruckert C."/>
            <person name="Wolfel R."/>
            <person name="Grass G."/>
        </authorList>
    </citation>
    <scope>NUCLEOTIDE SEQUENCE [LARGE SCALE GENOMIC DNA]</scope>
    <source>
        <strain evidence="8 10">7521-2</strain>
    </source>
</reference>
<dbReference type="RefSeq" id="WP_047943753.1">
    <property type="nucleotide sequence ID" value="NZ_CP026033.1"/>
</dbReference>
<dbReference type="GO" id="GO:0006352">
    <property type="term" value="P:DNA-templated transcription initiation"/>
    <property type="evidence" value="ECO:0007669"/>
    <property type="project" value="InterPro"/>
</dbReference>
<dbReference type="PANTHER" id="PTHR43133">
    <property type="entry name" value="RNA POLYMERASE ECF-TYPE SIGMA FACTO"/>
    <property type="match status" value="1"/>
</dbReference>
<feature type="domain" description="RNA polymerase sigma factor 70 region 4 type 2" evidence="6">
    <location>
        <begin position="105"/>
        <end position="155"/>
    </location>
</feature>
<dbReference type="GO" id="GO:0003677">
    <property type="term" value="F:DNA binding"/>
    <property type="evidence" value="ECO:0007669"/>
    <property type="project" value="InterPro"/>
</dbReference>
<name>A0A0J1ID35_NIACI</name>
<dbReference type="OrthoDB" id="9782703at2"/>
<protein>
    <submittedName>
        <fullName evidence="7">RNA polymerase sigma70</fullName>
    </submittedName>
    <submittedName>
        <fullName evidence="8">RNA polymerase subunit sigma-70</fullName>
    </submittedName>
</protein>
<comment type="caution">
    <text evidence="7">The sequence shown here is derived from an EMBL/GenBank/DDBJ whole genome shotgun (WGS) entry which is preliminary data.</text>
</comment>
<dbReference type="InterPro" id="IPR014284">
    <property type="entry name" value="RNA_pol_sigma-70_dom"/>
</dbReference>
<dbReference type="Proteomes" id="UP000036045">
    <property type="component" value="Unassembled WGS sequence"/>
</dbReference>
<dbReference type="Gene3D" id="1.10.1740.10">
    <property type="match status" value="1"/>
</dbReference>
<feature type="domain" description="RNA polymerase sigma-70 region 2" evidence="5">
    <location>
        <begin position="15"/>
        <end position="81"/>
    </location>
</feature>
<evidence type="ECO:0000259" key="5">
    <source>
        <dbReference type="Pfam" id="PF04542"/>
    </source>
</evidence>
<keyword evidence="9" id="KW-1185">Reference proteome</keyword>
<evidence type="ECO:0000256" key="4">
    <source>
        <dbReference type="ARBA" id="ARBA00023163"/>
    </source>
</evidence>
<evidence type="ECO:0000313" key="9">
    <source>
        <dbReference type="Proteomes" id="UP000036045"/>
    </source>
</evidence>
<dbReference type="PATRIC" id="fig|1397.4.peg.2437"/>
<keyword evidence="4" id="KW-0804">Transcription</keyword>
<evidence type="ECO:0000313" key="10">
    <source>
        <dbReference type="Proteomes" id="UP000216961"/>
    </source>
</evidence>
<dbReference type="Proteomes" id="UP000216961">
    <property type="component" value="Unassembled WGS sequence"/>
</dbReference>
<dbReference type="Pfam" id="PF08281">
    <property type="entry name" value="Sigma70_r4_2"/>
    <property type="match status" value="1"/>
</dbReference>
<organism evidence="7 9">
    <name type="scientific">Niallia circulans</name>
    <name type="common">Bacillus circulans</name>
    <dbReference type="NCBI Taxonomy" id="1397"/>
    <lineage>
        <taxon>Bacteria</taxon>
        <taxon>Bacillati</taxon>
        <taxon>Bacillota</taxon>
        <taxon>Bacilli</taxon>
        <taxon>Bacillales</taxon>
        <taxon>Bacillaceae</taxon>
        <taxon>Niallia</taxon>
    </lineage>
</organism>
<dbReference type="AlphaFoldDB" id="A0A0J1ID35"/>